<dbReference type="InterPro" id="IPR011856">
    <property type="entry name" value="tRNA_endonuc-like_dom_sf"/>
</dbReference>
<keyword evidence="9" id="KW-0255">Endonuclease</keyword>
<comment type="similarity">
    <text evidence="3">Belongs to the UTP11 family.</text>
</comment>
<dbReference type="EC" id="4.6.1.16" evidence="4"/>
<evidence type="ECO:0000256" key="1">
    <source>
        <dbReference type="ARBA" id="ARBA00004604"/>
    </source>
</evidence>
<dbReference type="eggNOG" id="KOG3237">
    <property type="taxonomic scope" value="Eukaryota"/>
</dbReference>
<dbReference type="Pfam" id="PF01974">
    <property type="entry name" value="tRNA_int_endo"/>
    <property type="match status" value="1"/>
</dbReference>
<dbReference type="Gene3D" id="3.40.1350.10">
    <property type="match status" value="1"/>
</dbReference>
<feature type="domain" description="tRNA intron endonuclease catalytic" evidence="8">
    <location>
        <begin position="305"/>
        <end position="376"/>
    </location>
</feature>
<keyword evidence="9" id="KW-0378">Hydrolase</keyword>
<evidence type="ECO:0000313" key="9">
    <source>
        <dbReference type="EMBL" id="OTN63692.1"/>
    </source>
</evidence>
<dbReference type="GO" id="GO:0006388">
    <property type="term" value="P:tRNA splicing, via endonucleolytic cleavage and ligation"/>
    <property type="evidence" value="ECO:0007669"/>
    <property type="project" value="InterPro"/>
</dbReference>
<dbReference type="PANTHER" id="PTHR12838:SF0">
    <property type="entry name" value="U3 SMALL NUCLEOLAR RNA-ASSOCIATED PROTEIN 11-RELATED"/>
    <property type="match status" value="1"/>
</dbReference>
<evidence type="ECO:0000256" key="2">
    <source>
        <dbReference type="ARBA" id="ARBA00008078"/>
    </source>
</evidence>
<keyword evidence="6" id="KW-0539">Nucleus</keyword>
<protein>
    <recommendedName>
        <fullName evidence="4">tRNA-intron lyase</fullName>
        <ecNumber evidence="4">4.6.1.16</ecNumber>
    </recommendedName>
</protein>
<accession>A0A1Y3DGC8</accession>
<proteinExistence type="inferred from homology"/>
<comment type="similarity">
    <text evidence="2">Belongs to the tRNA-intron endonuclease family.</text>
</comment>
<keyword evidence="9" id="KW-0540">Nuclease</keyword>
<sequence>MSSYKNVIPKRSYQERGQAKERLHLGELEKKVDYGKRREIYKKKKKIENVLKEKIMNRNPDEFHTGMVHSRITDATNELEKEEKVQKTDVVLKNKRNHLKEETNALYRKLKKINKALENYYINIPLRYLFNNSHELYNDKEETTMSTTYVLKAEKKKLKSRALVYQRRYNSLLNLKKNVLSRIRKMDNMYANTYKNVDGEETPKGNSHHGTMKIIYEYKKEHYELEVDERNADDYIIDALEKNSKKRNSDDSLYDSETQVEFLNFLQFHTERGTNFAYKEGNGSRRQVGKSTQVCSDDQGENKSLLMYVDYFEKAGYIVRRGDIYGAHFLLYLDGEQYTHAVYVVYSVRRDHVIRDLIRMLRVSRSVKKNVILILRTGRETSDLSDNIVYVKVYSYK</sequence>
<dbReference type="GO" id="GO:0006364">
    <property type="term" value="P:rRNA processing"/>
    <property type="evidence" value="ECO:0007669"/>
    <property type="project" value="UniProtKB-KW"/>
</dbReference>
<dbReference type="VEuPathDB" id="PlasmoDB:PKNH_1467700"/>
<evidence type="ECO:0000256" key="3">
    <source>
        <dbReference type="ARBA" id="ARBA00008105"/>
    </source>
</evidence>
<dbReference type="GO" id="GO:0032040">
    <property type="term" value="C:small-subunit processome"/>
    <property type="evidence" value="ECO:0007669"/>
    <property type="project" value="InterPro"/>
</dbReference>
<dbReference type="GO" id="GO:0003676">
    <property type="term" value="F:nucleic acid binding"/>
    <property type="evidence" value="ECO:0007669"/>
    <property type="project" value="InterPro"/>
</dbReference>
<dbReference type="Pfam" id="PF03998">
    <property type="entry name" value="Utp11"/>
    <property type="match status" value="1"/>
</dbReference>
<evidence type="ECO:0000313" key="10">
    <source>
        <dbReference type="Proteomes" id="UP000195012"/>
    </source>
</evidence>
<dbReference type="SUPFAM" id="SSF53032">
    <property type="entry name" value="tRNA-intron endonuclease catalytic domain-like"/>
    <property type="match status" value="1"/>
</dbReference>
<evidence type="ECO:0000256" key="5">
    <source>
        <dbReference type="ARBA" id="ARBA00022552"/>
    </source>
</evidence>
<name>A0A1Y3DGC8_PLAKN</name>
<gene>
    <name evidence="9" type="ORF">PKNOH_S140286300</name>
</gene>
<dbReference type="CDD" id="cd22363">
    <property type="entry name" value="tRNA-intron_lyase_C"/>
    <property type="match status" value="1"/>
</dbReference>
<dbReference type="GO" id="GO:0000213">
    <property type="term" value="F:tRNA-intron lyase activity"/>
    <property type="evidence" value="ECO:0007669"/>
    <property type="project" value="UniProtKB-EC"/>
</dbReference>
<dbReference type="InterPro" id="IPR007144">
    <property type="entry name" value="SSU_processome_Utp11"/>
</dbReference>
<organism evidence="9 10">
    <name type="scientific">Plasmodium knowlesi</name>
    <dbReference type="NCBI Taxonomy" id="5850"/>
    <lineage>
        <taxon>Eukaryota</taxon>
        <taxon>Sar</taxon>
        <taxon>Alveolata</taxon>
        <taxon>Apicomplexa</taxon>
        <taxon>Aconoidasida</taxon>
        <taxon>Haemosporida</taxon>
        <taxon>Plasmodiidae</taxon>
        <taxon>Plasmodium</taxon>
        <taxon>Plasmodium (Plasmodium)</taxon>
    </lineage>
</organism>
<dbReference type="PANTHER" id="PTHR12838">
    <property type="entry name" value="U3 SMALL NUCLEOLAR RNA-ASSOCIATED PROTEIN 11"/>
    <property type="match status" value="1"/>
</dbReference>
<dbReference type="VEuPathDB" id="PlasmoDB:PKNH_1467600"/>
<comment type="catalytic activity">
    <reaction evidence="7">
        <text>pretRNA = a 3'-half-tRNA molecule with a 5'-OH end + a 5'-half-tRNA molecule with a 2',3'-cyclic phosphate end + an intron with a 2',3'-cyclic phosphate and a 5'-hydroxyl terminus.</text>
        <dbReference type="EC" id="4.6.1.16"/>
    </reaction>
</comment>
<dbReference type="OrthoDB" id="10249562at2759"/>
<dbReference type="InterPro" id="IPR036167">
    <property type="entry name" value="tRNA_intron_Endo_cat-like_sf"/>
</dbReference>
<dbReference type="VEuPathDB" id="PlasmoDB:PKA1H_140073800"/>
<dbReference type="InterPro" id="IPR006677">
    <property type="entry name" value="tRNA_intron_Endonuc_cat-like"/>
</dbReference>
<keyword evidence="5" id="KW-0698">rRNA processing</keyword>
<evidence type="ECO:0000256" key="6">
    <source>
        <dbReference type="ARBA" id="ARBA00023242"/>
    </source>
</evidence>
<evidence type="ECO:0000256" key="4">
    <source>
        <dbReference type="ARBA" id="ARBA00012573"/>
    </source>
</evidence>
<dbReference type="AlphaFoldDB" id="A0A1Y3DGC8"/>
<dbReference type="EMBL" id="NETL01000028">
    <property type="protein sequence ID" value="OTN63692.1"/>
    <property type="molecule type" value="Genomic_DNA"/>
</dbReference>
<reference evidence="9 10" key="1">
    <citation type="submission" date="2017-05" db="EMBL/GenBank/DDBJ databases">
        <title>PacBio assembly of a Plasmodium knowlesi genome sequence with Hi-C correction and manual annotation of the SICAvar gene family.</title>
        <authorList>
            <person name="Lapp S.A."/>
            <person name="Geraldo J.A."/>
            <person name="Chien J.-T."/>
            <person name="Ay F."/>
            <person name="Pakala S.B."/>
            <person name="Batugedara G."/>
            <person name="Humphrey J.C."/>
            <person name="Debarry J.D."/>
            <person name="Le Roch K.G."/>
            <person name="Galinski M.R."/>
            <person name="Kissinger J.C."/>
        </authorList>
    </citation>
    <scope>NUCLEOTIDE SEQUENCE [LARGE SCALE GENOMIC DNA]</scope>
    <source>
        <strain evidence="10">Malayan Strain Pk1 (A+)</strain>
    </source>
</reference>
<dbReference type="VEuPathDB" id="PlasmoDB:PKNOH_S140286300"/>
<evidence type="ECO:0000256" key="7">
    <source>
        <dbReference type="ARBA" id="ARBA00034031"/>
    </source>
</evidence>
<dbReference type="VEuPathDB" id="PlasmoDB:PKA1H_140073700"/>
<dbReference type="Proteomes" id="UP000195012">
    <property type="component" value="Unassembled WGS sequence"/>
</dbReference>
<evidence type="ECO:0000259" key="8">
    <source>
        <dbReference type="Pfam" id="PF01974"/>
    </source>
</evidence>
<comment type="caution">
    <text evidence="9">The sequence shown here is derived from an EMBL/GenBank/DDBJ whole genome shotgun (WGS) entry which is preliminary data.</text>
</comment>
<comment type="subcellular location">
    <subcellularLocation>
        <location evidence="1">Nucleus</location>
        <location evidence="1">Nucleolus</location>
    </subcellularLocation>
</comment>